<sequence>MKDVKGLCVVGDLWCVGGGMGFVGWYEMGVRRILERTSLVNGEISWGEGDDGRVLCVER</sequence>
<comment type="caution">
    <text evidence="1">The sequence shown here is derived from an EMBL/GenBank/DDBJ whole genome shotgun (WGS) entry which is preliminary data.</text>
</comment>
<organism evidence="1 2">
    <name type="scientific">Bartonella tribocorum</name>
    <dbReference type="NCBI Taxonomy" id="85701"/>
    <lineage>
        <taxon>Bacteria</taxon>
        <taxon>Pseudomonadati</taxon>
        <taxon>Pseudomonadota</taxon>
        <taxon>Alphaproteobacteria</taxon>
        <taxon>Hyphomicrobiales</taxon>
        <taxon>Bartonellaceae</taxon>
        <taxon>Bartonella</taxon>
    </lineage>
</organism>
<evidence type="ECO:0000313" key="2">
    <source>
        <dbReference type="Proteomes" id="UP000229839"/>
    </source>
</evidence>
<evidence type="ECO:0000313" key="1">
    <source>
        <dbReference type="EMBL" id="PIT68470.1"/>
    </source>
</evidence>
<dbReference type="AlphaFoldDB" id="A0A2M6UQL2"/>
<dbReference type="RefSeq" id="WP_100129307.1">
    <property type="nucleotide sequence ID" value="NZ_NJGE01000016.1"/>
</dbReference>
<reference evidence="1 2" key="1">
    <citation type="submission" date="2017-06" db="EMBL/GenBank/DDBJ databases">
        <title>Draft genome of Bartonella tribocorum strain L103, isolated from a rodent in Laos.</title>
        <authorList>
            <person name="Hadjadj L."/>
            <person name="Jiyipong T."/>
            <person name="Morand S."/>
            <person name="Diene S.M."/>
            <person name="Rolain J.-M."/>
        </authorList>
    </citation>
    <scope>NUCLEOTIDE SEQUENCE [LARGE SCALE GENOMIC DNA]</scope>
    <source>
        <strain evidence="1 2">L103</strain>
    </source>
</reference>
<accession>A0A2M6UQL2</accession>
<protein>
    <submittedName>
        <fullName evidence="1">Uncharacterized protein</fullName>
    </submittedName>
</protein>
<gene>
    <name evidence="1" type="ORF">CER18_06880</name>
</gene>
<name>A0A2M6UQL2_9HYPH</name>
<dbReference type="Proteomes" id="UP000229839">
    <property type="component" value="Unassembled WGS sequence"/>
</dbReference>
<dbReference type="EMBL" id="NJGE01000016">
    <property type="protein sequence ID" value="PIT68470.1"/>
    <property type="molecule type" value="Genomic_DNA"/>
</dbReference>
<proteinExistence type="predicted"/>